<dbReference type="PROSITE" id="PS51257">
    <property type="entry name" value="PROKAR_LIPOPROTEIN"/>
    <property type="match status" value="1"/>
</dbReference>
<proteinExistence type="predicted"/>
<comment type="caution">
    <text evidence="1">The sequence shown here is derived from an EMBL/GenBank/DDBJ whole genome shotgun (WGS) entry which is preliminary data.</text>
</comment>
<evidence type="ECO:0008006" key="2">
    <source>
        <dbReference type="Google" id="ProtNLM"/>
    </source>
</evidence>
<reference evidence="1" key="1">
    <citation type="submission" date="2019-08" db="EMBL/GenBank/DDBJ databases">
        <authorList>
            <person name="Kucharzyk K."/>
            <person name="Murdoch R.W."/>
            <person name="Higgins S."/>
            <person name="Loffler F."/>
        </authorList>
    </citation>
    <scope>NUCLEOTIDE SEQUENCE</scope>
</reference>
<accession>A0A644X504</accession>
<protein>
    <recommendedName>
        <fullName evidence="2">DUF4221 domain-containing protein</fullName>
    </recommendedName>
</protein>
<sequence>MKINNLLFPIIPGSILLFSFGLFSCNTKCKPKEEITEVSKPIAIDMTSVKHIDTPIKLSQIATNIEYIALAENPLINNITFSPIRIFEDTLYLDGENIYKYTPDGKFIKKLFPEGPGPKEAKKLKTVPAAFNERERYVTFKNSIGNTYKSYSFDGDYLGEKIATDTANIILKAYFHNNQIYEQRKYGPFKTNEKLNIIGPNIFYAKDLLTDSISFRYANPIPAGDAVYRGRRLELEVEMRYMIIDSLLWFKHVAIDTLYATSDLKSVKPMYIFNTDNSYMDMESFLRFRVGDLSKDECISRRIIGGVLPLFNKGLLYTVNEELGLFDSLGRSEGYTNKPVENDLDNYLKFIDLAKIIDLGAFSIYKGHMYFLVNSFSFFEDGSSSPFPNLTEDSNPVVVKLKLK</sequence>
<gene>
    <name evidence="1" type="ORF">SDC9_57268</name>
</gene>
<dbReference type="EMBL" id="VSSQ01001760">
    <property type="protein sequence ID" value="MPM10931.1"/>
    <property type="molecule type" value="Genomic_DNA"/>
</dbReference>
<name>A0A644X504_9ZZZZ</name>
<organism evidence="1">
    <name type="scientific">bioreactor metagenome</name>
    <dbReference type="NCBI Taxonomy" id="1076179"/>
    <lineage>
        <taxon>unclassified sequences</taxon>
        <taxon>metagenomes</taxon>
        <taxon>ecological metagenomes</taxon>
    </lineage>
</organism>
<dbReference type="AlphaFoldDB" id="A0A644X504"/>
<evidence type="ECO:0000313" key="1">
    <source>
        <dbReference type="EMBL" id="MPM10931.1"/>
    </source>
</evidence>